<dbReference type="EMBL" id="CCYA01000147">
    <property type="protein sequence ID" value="CEH12275.1"/>
    <property type="molecule type" value="Genomic_DNA"/>
</dbReference>
<feature type="region of interest" description="Disordered" evidence="1">
    <location>
        <begin position="330"/>
        <end position="375"/>
    </location>
</feature>
<protein>
    <submittedName>
        <fullName evidence="2">Uncharacterized protein</fullName>
    </submittedName>
</protein>
<feature type="region of interest" description="Disordered" evidence="1">
    <location>
        <begin position="28"/>
        <end position="55"/>
    </location>
</feature>
<name>A0A0P1B9D9_9BASI</name>
<dbReference type="OrthoDB" id="10344418at2759"/>
<organism evidence="2 3">
    <name type="scientific">Ceraceosorus bombacis</name>
    <dbReference type="NCBI Taxonomy" id="401625"/>
    <lineage>
        <taxon>Eukaryota</taxon>
        <taxon>Fungi</taxon>
        <taxon>Dikarya</taxon>
        <taxon>Basidiomycota</taxon>
        <taxon>Ustilaginomycotina</taxon>
        <taxon>Exobasidiomycetes</taxon>
        <taxon>Ceraceosorales</taxon>
        <taxon>Ceraceosoraceae</taxon>
        <taxon>Ceraceosorus</taxon>
    </lineage>
</organism>
<feature type="region of interest" description="Disordered" evidence="1">
    <location>
        <begin position="148"/>
        <end position="172"/>
    </location>
</feature>
<feature type="compositionally biased region" description="Basic and acidic residues" evidence="1">
    <location>
        <begin position="356"/>
        <end position="375"/>
    </location>
</feature>
<keyword evidence="3" id="KW-1185">Reference proteome</keyword>
<proteinExistence type="predicted"/>
<evidence type="ECO:0000256" key="1">
    <source>
        <dbReference type="SAM" id="MobiDB-lite"/>
    </source>
</evidence>
<feature type="region of interest" description="Disordered" evidence="1">
    <location>
        <begin position="252"/>
        <end position="306"/>
    </location>
</feature>
<dbReference type="Proteomes" id="UP000054845">
    <property type="component" value="Unassembled WGS sequence"/>
</dbReference>
<accession>A0A0P1B9D9</accession>
<reference evidence="2 3" key="1">
    <citation type="submission" date="2014-09" db="EMBL/GenBank/DDBJ databases">
        <authorList>
            <person name="Magalhaes I.L.F."/>
            <person name="Oliveira U."/>
            <person name="Santos F.R."/>
            <person name="Vidigal T.H.D.A."/>
            <person name="Brescovit A.D."/>
            <person name="Santos A.J."/>
        </authorList>
    </citation>
    <scope>NUCLEOTIDE SEQUENCE [LARGE SCALE GENOMIC DNA]</scope>
</reference>
<sequence>MRGSSVLWRRQPLSSRLLFKTARKILLNESKRPSRRPTRPPTAEEFFHRPDPLATPDFRSAASGRTSFSAASSSSRFSSRRPLLKTVAEKLKPKPIGMGWAKGVMESSYVKQANVGGMLLTTLAIPLYATANSINSTKLPHRRRSLLEASTSTRRAAPPNRSAVASDREHRRSMHVGAGRLAARGLEGLGRLAGEISGLEKAKGVAQAGLRSNKRLREVWESEASPISPLSDRPGTPHVASGLGAFSTERTTKTSAPNFGASRIKPTNQGRPRLAKSVSGKSDIWGVGSTPRGKKARGGGGRNADYNQQAYDDLMRNVRADPRAKIPYVKDLPPGVPQPSSRAANRPPFSLPQLGIERDRKGNVIRTKDPNGKEAAKWGSAKHFLATTTLLAGFSGLYLGVHAVINASHIPKASNNSLYAVPKGTPSHPR</sequence>
<evidence type="ECO:0000313" key="2">
    <source>
        <dbReference type="EMBL" id="CEH12275.1"/>
    </source>
</evidence>
<dbReference type="AlphaFoldDB" id="A0A0P1B9D9"/>
<evidence type="ECO:0000313" key="3">
    <source>
        <dbReference type="Proteomes" id="UP000054845"/>
    </source>
</evidence>